<organism evidence="2 3">
    <name type="scientific">Phytophthora cactorum</name>
    <dbReference type="NCBI Taxonomy" id="29920"/>
    <lineage>
        <taxon>Eukaryota</taxon>
        <taxon>Sar</taxon>
        <taxon>Stramenopiles</taxon>
        <taxon>Oomycota</taxon>
        <taxon>Peronosporomycetes</taxon>
        <taxon>Peronosporales</taxon>
        <taxon>Peronosporaceae</taxon>
        <taxon>Phytophthora</taxon>
    </lineage>
</organism>
<dbReference type="VEuPathDB" id="FungiDB:PC110_g18879"/>
<comment type="caution">
    <text evidence="2">The sequence shown here is derived from an EMBL/GenBank/DDBJ whole genome shotgun (WGS) entry which is preliminary data.</text>
</comment>
<dbReference type="CDD" id="cd00303">
    <property type="entry name" value="retropepsin_like"/>
    <property type="match status" value="1"/>
</dbReference>
<accession>A0A8T1I389</accession>
<feature type="compositionally biased region" description="Polar residues" evidence="1">
    <location>
        <begin position="265"/>
        <end position="278"/>
    </location>
</feature>
<dbReference type="EMBL" id="RCMV01000301">
    <property type="protein sequence ID" value="KAG3219645.1"/>
    <property type="molecule type" value="Genomic_DNA"/>
</dbReference>
<reference evidence="2" key="1">
    <citation type="submission" date="2018-05" db="EMBL/GenBank/DDBJ databases">
        <title>Effector identification in a new, highly contiguous assembly of the strawberry crown rot pathogen Phytophthora cactorum.</title>
        <authorList>
            <person name="Armitage A.D."/>
            <person name="Nellist C.F."/>
            <person name="Bates H."/>
            <person name="Vickerstaff R.J."/>
            <person name="Harrison R.J."/>
        </authorList>
    </citation>
    <scope>NUCLEOTIDE SEQUENCE</scope>
    <source>
        <strain evidence="2">P421</strain>
    </source>
</reference>
<feature type="region of interest" description="Disordered" evidence="1">
    <location>
        <begin position="1"/>
        <end position="70"/>
    </location>
</feature>
<feature type="region of interest" description="Disordered" evidence="1">
    <location>
        <begin position="251"/>
        <end position="380"/>
    </location>
</feature>
<gene>
    <name evidence="2" type="ORF">PC129_g9571</name>
</gene>
<evidence type="ECO:0000256" key="1">
    <source>
        <dbReference type="SAM" id="MobiDB-lite"/>
    </source>
</evidence>
<dbReference type="InterPro" id="IPR021109">
    <property type="entry name" value="Peptidase_aspartic_dom_sf"/>
</dbReference>
<dbReference type="Gene3D" id="2.40.70.10">
    <property type="entry name" value="Acid Proteases"/>
    <property type="match status" value="1"/>
</dbReference>
<feature type="compositionally biased region" description="Basic residues" evidence="1">
    <location>
        <begin position="348"/>
        <end position="360"/>
    </location>
</feature>
<dbReference type="Proteomes" id="UP000760860">
    <property type="component" value="Unassembled WGS sequence"/>
</dbReference>
<evidence type="ECO:0008006" key="4">
    <source>
        <dbReference type="Google" id="ProtNLM"/>
    </source>
</evidence>
<dbReference type="Pfam" id="PF08284">
    <property type="entry name" value="RVP_2"/>
    <property type="match status" value="1"/>
</dbReference>
<evidence type="ECO:0000313" key="2">
    <source>
        <dbReference type="EMBL" id="KAG3219645.1"/>
    </source>
</evidence>
<dbReference type="AlphaFoldDB" id="A0A8T1I389"/>
<name>A0A8T1I389_9STRA</name>
<feature type="compositionally biased region" description="Basic and acidic residues" evidence="1">
    <location>
        <begin position="307"/>
        <end position="324"/>
    </location>
</feature>
<sequence>MLHVREYSPSAGELPSAQPAQGSAEPSLWLIAGKRRLPVGAGRPTGEEPSSVGPPGGRGQQDPAPKRAGLSYENSVCKSGLLVVQANVKGFEKPWRVLIDSGALGNYARRSTLEGSQRYAEALEVQTRDTISVRLATGTLVTVSKVSVDLDVKFLDFDSVERCLVLDLDSRYDHILGMAWLERHEPWIEWRLKTLGATHFAPSGALVSHEPTSARKQKRFWREHEAESAMVLDIGMSELVINEVAVVPKPGSQDVRGAARYPRSGVSQVNDSPLSGSRGTVDRRSRHHGRSPGDAGGVAPIPLSEGHGPHSSELRVSRDTDSSLRTDGAVVPERGDGDVTTPTSSGRSRSRRERRMRRRASVTSRTSDEVSNMTSSDAPRDCNEQLYTLVNGVTGGVDGDISLDSLPAVNALLELDEMSIAKFGEALKAGDLAEVVVIRPEEELNSSSVVDEAVL</sequence>
<evidence type="ECO:0000313" key="3">
    <source>
        <dbReference type="Proteomes" id="UP000760860"/>
    </source>
</evidence>
<protein>
    <recommendedName>
        <fullName evidence="4">Aspartic peptidase domain</fullName>
    </recommendedName>
</protein>
<proteinExistence type="predicted"/>